<dbReference type="SUPFAM" id="SSF46689">
    <property type="entry name" value="Homeodomain-like"/>
    <property type="match status" value="1"/>
</dbReference>
<dbReference type="Gene3D" id="3.30.420.10">
    <property type="entry name" value="Ribonuclease H-like superfamily/Ribonuclease H"/>
    <property type="match status" value="1"/>
</dbReference>
<dbReference type="InterPro" id="IPR009057">
    <property type="entry name" value="Homeodomain-like_sf"/>
</dbReference>
<dbReference type="EMBL" id="JAANIU010005838">
    <property type="protein sequence ID" value="KAG1545138.1"/>
    <property type="molecule type" value="Genomic_DNA"/>
</dbReference>
<dbReference type="Pfam" id="PF01498">
    <property type="entry name" value="HTH_Tnp_Tc3_2"/>
    <property type="match status" value="1"/>
</dbReference>
<organism evidence="2 3">
    <name type="scientific">Rhizopus delemar</name>
    <dbReference type="NCBI Taxonomy" id="936053"/>
    <lineage>
        <taxon>Eukaryota</taxon>
        <taxon>Fungi</taxon>
        <taxon>Fungi incertae sedis</taxon>
        <taxon>Mucoromycota</taxon>
        <taxon>Mucoromycotina</taxon>
        <taxon>Mucoromycetes</taxon>
        <taxon>Mucorales</taxon>
        <taxon>Mucorineae</taxon>
        <taxon>Rhizopodaceae</taxon>
        <taxon>Rhizopus</taxon>
    </lineage>
</organism>
<protein>
    <recommendedName>
        <fullName evidence="1">Transposase Tc1-like domain-containing protein</fullName>
    </recommendedName>
</protein>
<accession>A0A9P6YCT0</accession>
<evidence type="ECO:0000259" key="1">
    <source>
        <dbReference type="Pfam" id="PF01498"/>
    </source>
</evidence>
<evidence type="ECO:0000313" key="3">
    <source>
        <dbReference type="Proteomes" id="UP000740926"/>
    </source>
</evidence>
<comment type="caution">
    <text evidence="2">The sequence shown here is derived from an EMBL/GenBank/DDBJ whole genome shotgun (WGS) entry which is preliminary data.</text>
</comment>
<proteinExistence type="predicted"/>
<dbReference type="GO" id="GO:0015074">
    <property type="term" value="P:DNA integration"/>
    <property type="evidence" value="ECO:0007669"/>
    <property type="project" value="InterPro"/>
</dbReference>
<gene>
    <name evidence="2" type="ORF">G6F50_013783</name>
</gene>
<dbReference type="InterPro" id="IPR002492">
    <property type="entry name" value="Transposase_Tc1-like"/>
</dbReference>
<reference evidence="2 3" key="1">
    <citation type="journal article" date="2020" name="Microb. Genom.">
        <title>Genetic diversity of clinical and environmental Mucorales isolates obtained from an investigation of mucormycosis cases among solid organ transplant recipients.</title>
        <authorList>
            <person name="Nguyen M.H."/>
            <person name="Kaul D."/>
            <person name="Muto C."/>
            <person name="Cheng S.J."/>
            <person name="Richter R.A."/>
            <person name="Bruno V.M."/>
            <person name="Liu G."/>
            <person name="Beyhan S."/>
            <person name="Sundermann A.J."/>
            <person name="Mounaud S."/>
            <person name="Pasculle A.W."/>
            <person name="Nierman W.C."/>
            <person name="Driscoll E."/>
            <person name="Cumbie R."/>
            <person name="Clancy C.J."/>
            <person name="Dupont C.L."/>
        </authorList>
    </citation>
    <scope>NUCLEOTIDE SEQUENCE [LARGE SCALE GENOMIC DNA]</scope>
    <source>
        <strain evidence="2 3">GL24</strain>
    </source>
</reference>
<name>A0A9P6YCT0_9FUNG</name>
<dbReference type="GO" id="GO:0006313">
    <property type="term" value="P:DNA transposition"/>
    <property type="evidence" value="ECO:0007669"/>
    <property type="project" value="InterPro"/>
</dbReference>
<dbReference type="AlphaFoldDB" id="A0A9P6YCT0"/>
<dbReference type="Proteomes" id="UP000740926">
    <property type="component" value="Unassembled WGS sequence"/>
</dbReference>
<dbReference type="InterPro" id="IPR036397">
    <property type="entry name" value="RNaseH_sf"/>
</dbReference>
<sequence>MPRRLTETLQNDINSAVLSRRSPEDIASELGVHPTTVRRYARKLGQNQPISKGGRPTIVSLRTKKYIKLSVIRGHLRTAREVHRQLLEFGYNMSYRSAINVLQSMNFFAARKIKKPFLTLKHMKQRLQWAKEHKDWTVERWRQVIFSDETKVNIWGSDGCKYYWKRPGDPLQPHHVEVTMKHGGGSVIMWSCMTSEGGQRHQRLASTKSRLEPNGTYMAPVEAQP</sequence>
<feature type="domain" description="Transposase Tc1-like" evidence="1">
    <location>
        <begin position="77"/>
        <end position="135"/>
    </location>
</feature>
<dbReference type="GO" id="GO:0003677">
    <property type="term" value="F:DNA binding"/>
    <property type="evidence" value="ECO:0007669"/>
    <property type="project" value="InterPro"/>
</dbReference>
<evidence type="ECO:0000313" key="2">
    <source>
        <dbReference type="EMBL" id="KAG1545138.1"/>
    </source>
</evidence>
<keyword evidence="3" id="KW-1185">Reference proteome</keyword>